<dbReference type="CDD" id="cd00377">
    <property type="entry name" value="ICL_PEPM"/>
    <property type="match status" value="1"/>
</dbReference>
<dbReference type="Gene3D" id="3.20.20.60">
    <property type="entry name" value="Phosphoenolpyruvate-binding domains"/>
    <property type="match status" value="1"/>
</dbReference>
<keyword evidence="2" id="KW-1185">Reference proteome</keyword>
<sequence length="264" mass="27419">MTTDLAARFHALHDDLLVLPNCWDAVTARVVEAAGAPALATTSAAVAWSLGAPDGNQLDRDLMLQNLRRITDVVDVPVSSDIEGGFGEGDEALAETTRLVIEAGAVGVNLEDTHADGFRSVQDAAHRVSIVREAATAAGVDLFINARTDSYLAGNADYDDTVARANAYLEAGASGIFVPGTGDLDVIARLVKEIDAPLNVLVGPGSPPVEELRAVGVRRVSAGSSLAGSVLGHVDRAAREMLDQGTYSEMGGALGWGEVNALFT</sequence>
<comment type="caution">
    <text evidence="1">The sequence shown here is derived from an EMBL/GenBank/DDBJ whole genome shotgun (WGS) entry which is preliminary data.</text>
</comment>
<evidence type="ECO:0000313" key="1">
    <source>
        <dbReference type="EMBL" id="MDF8264469.1"/>
    </source>
</evidence>
<organism evidence="1 2">
    <name type="scientific">Luteipulveratus flavus</name>
    <dbReference type="NCBI Taxonomy" id="3031728"/>
    <lineage>
        <taxon>Bacteria</taxon>
        <taxon>Bacillati</taxon>
        <taxon>Actinomycetota</taxon>
        <taxon>Actinomycetes</taxon>
        <taxon>Micrococcales</taxon>
        <taxon>Dermacoccaceae</taxon>
        <taxon>Luteipulveratus</taxon>
    </lineage>
</organism>
<dbReference type="GO" id="GO:0016829">
    <property type="term" value="F:lyase activity"/>
    <property type="evidence" value="ECO:0007669"/>
    <property type="project" value="UniProtKB-KW"/>
</dbReference>
<dbReference type="Proteomes" id="UP001528912">
    <property type="component" value="Unassembled WGS sequence"/>
</dbReference>
<dbReference type="Gene3D" id="6.10.250.2750">
    <property type="match status" value="1"/>
</dbReference>
<proteinExistence type="predicted"/>
<accession>A0ABT6C6B5</accession>
<keyword evidence="1" id="KW-0456">Lyase</keyword>
<gene>
    <name evidence="1" type="ORF">P4R38_09455</name>
</gene>
<reference evidence="1 2" key="1">
    <citation type="submission" date="2023-03" db="EMBL/GenBank/DDBJ databases">
        <title>YIM 133296 draft genome.</title>
        <authorList>
            <person name="Xiong L."/>
        </authorList>
    </citation>
    <scope>NUCLEOTIDE SEQUENCE [LARGE SCALE GENOMIC DNA]</scope>
    <source>
        <strain evidence="1 2">YIM 133296</strain>
    </source>
</reference>
<evidence type="ECO:0000313" key="2">
    <source>
        <dbReference type="Proteomes" id="UP001528912"/>
    </source>
</evidence>
<dbReference type="InterPro" id="IPR015813">
    <property type="entry name" value="Pyrv/PenolPyrv_kinase-like_dom"/>
</dbReference>
<protein>
    <submittedName>
        <fullName evidence="1">Isocitrate lyase/phosphoenolpyruvate mutase family protein</fullName>
    </submittedName>
</protein>
<dbReference type="SUPFAM" id="SSF51621">
    <property type="entry name" value="Phosphoenolpyruvate/pyruvate domain"/>
    <property type="match status" value="1"/>
</dbReference>
<name>A0ABT6C6B5_9MICO</name>
<dbReference type="InterPro" id="IPR039556">
    <property type="entry name" value="ICL/PEPM"/>
</dbReference>
<dbReference type="PANTHER" id="PTHR42905">
    <property type="entry name" value="PHOSPHOENOLPYRUVATE CARBOXYLASE"/>
    <property type="match status" value="1"/>
</dbReference>
<dbReference type="Pfam" id="PF13714">
    <property type="entry name" value="PEP_mutase"/>
    <property type="match status" value="1"/>
</dbReference>
<dbReference type="RefSeq" id="WP_277191937.1">
    <property type="nucleotide sequence ID" value="NZ_JAROAV010000028.1"/>
</dbReference>
<dbReference type="EMBL" id="JAROAV010000028">
    <property type="protein sequence ID" value="MDF8264469.1"/>
    <property type="molecule type" value="Genomic_DNA"/>
</dbReference>
<dbReference type="PANTHER" id="PTHR42905:SF16">
    <property type="entry name" value="CARBOXYPHOSPHONOENOLPYRUVATE PHOSPHONOMUTASE-LIKE PROTEIN (AFU_ORTHOLOGUE AFUA_5G07230)"/>
    <property type="match status" value="1"/>
</dbReference>
<dbReference type="InterPro" id="IPR040442">
    <property type="entry name" value="Pyrv_kinase-like_dom_sf"/>
</dbReference>